<dbReference type="PROSITE" id="PS50011">
    <property type="entry name" value="PROTEIN_KINASE_DOM"/>
    <property type="match status" value="1"/>
</dbReference>
<dbReference type="InterPro" id="IPR011009">
    <property type="entry name" value="Kinase-like_dom_sf"/>
</dbReference>
<dbReference type="SMART" id="SM00220">
    <property type="entry name" value="S_TKc"/>
    <property type="match status" value="1"/>
</dbReference>
<protein>
    <submittedName>
        <fullName evidence="14">Protein kinase</fullName>
    </submittedName>
</protein>
<feature type="domain" description="Protein kinase" evidence="12">
    <location>
        <begin position="38"/>
        <end position="289"/>
    </location>
</feature>
<dbReference type="InterPro" id="IPR008271">
    <property type="entry name" value="Ser/Thr_kinase_AS"/>
</dbReference>
<dbReference type="InterPro" id="IPR017441">
    <property type="entry name" value="Protein_kinase_ATP_BS"/>
</dbReference>
<evidence type="ECO:0000256" key="10">
    <source>
        <dbReference type="PROSITE-ProRule" id="PRU10141"/>
    </source>
</evidence>
<evidence type="ECO:0000313" key="14">
    <source>
        <dbReference type="EMBL" id="CAC79947.1"/>
    </source>
</evidence>
<evidence type="ECO:0000256" key="3">
    <source>
        <dbReference type="ARBA" id="ARBA00022527"/>
    </source>
</evidence>
<evidence type="ECO:0000256" key="4">
    <source>
        <dbReference type="ARBA" id="ARBA00022679"/>
    </source>
</evidence>
<keyword evidence="8 10" id="KW-0067">ATP-binding</keyword>
<comment type="similarity">
    <text evidence="9">Belongs to the protein kinase superfamily. Ser/Thr protein kinase family. CDPK subfamily.</text>
</comment>
<dbReference type="FunFam" id="1.10.510.10:FF:000571">
    <property type="entry name" value="Maternal embryonic leucine zipper kinase"/>
    <property type="match status" value="1"/>
</dbReference>
<comment type="subunit">
    <text evidence="2">Monomer.</text>
</comment>
<evidence type="ECO:0000256" key="1">
    <source>
        <dbReference type="ARBA" id="ARBA00001946"/>
    </source>
</evidence>
<dbReference type="Gene3D" id="1.10.510.10">
    <property type="entry name" value="Transferase(Phosphotransferase) domain 1"/>
    <property type="match status" value="1"/>
</dbReference>
<dbReference type="InterPro" id="IPR018247">
    <property type="entry name" value="EF_Hand_1_Ca_BS"/>
</dbReference>
<dbReference type="Gene3D" id="3.30.200.20">
    <property type="entry name" value="Phosphorylase Kinase, domain 1"/>
    <property type="match status" value="1"/>
</dbReference>
<proteinExistence type="inferred from homology"/>
<evidence type="ECO:0000256" key="2">
    <source>
        <dbReference type="ARBA" id="ARBA00011245"/>
    </source>
</evidence>
<dbReference type="GO" id="GO:0005524">
    <property type="term" value="F:ATP binding"/>
    <property type="evidence" value="ECO:0007669"/>
    <property type="project" value="UniProtKB-UniRule"/>
</dbReference>
<evidence type="ECO:0000256" key="8">
    <source>
        <dbReference type="ARBA" id="ARBA00022840"/>
    </source>
</evidence>
<dbReference type="CDD" id="cd05117">
    <property type="entry name" value="STKc_CAMK"/>
    <property type="match status" value="1"/>
</dbReference>
<dbReference type="AlphaFoldDB" id="Q8WQ18"/>
<reference evidence="14" key="1">
    <citation type="submission" date="2000-09" db="EMBL/GenBank/DDBJ databases">
        <title>Multiple origins of ciliate hydrogenosomes.</title>
        <authorList>
            <person name="van Hoek A.H.A.M."/>
            <person name="Akhmanova A.S."/>
            <person name="van Alen T.A."/>
            <person name="Kwantes M."/>
            <person name="Kurek R."/>
            <person name="Vogels G.D."/>
            <person name="Leunissen J.A.M."/>
            <person name="Huynen M."/>
            <person name="Lang F.B."/>
            <person name="Hackstein J.H.P."/>
        </authorList>
    </citation>
    <scope>NUCLEOTIDE SEQUENCE</scope>
</reference>
<comment type="cofactor">
    <cofactor evidence="1">
        <name>Mg(2+)</name>
        <dbReference type="ChEBI" id="CHEBI:18420"/>
    </cofactor>
</comment>
<sequence>MGCGPSKKDNIYIPALQRELSINTLAVFKDFKENSHQYVYKDFLGHGRFGRVLLGESPETHHQVAIKVLPKQDLPVEKLMSEVDILSAVDHPNIVKYMKHYESKRYLYIVMEYCPGGDLFQKVIKQNKFNEAEAAIVMEEVLRAINHCHHLGIIHRDLKPENIMYSSDGTLKIIDFGLSIKENTEPSEQLVGTAYYMAPEIVREEKFTKAGDIWSLGVLLHILLTGFVPLGGRTFEEIKEEIRAYSGLVFEFERWQGVSSEAKDLVRKMLESDYERRITAAEALKHPWFTSNKSLKTNFNEKSIEALRNYSQFSKLKKDILTVLVKNISDTELKEFQEAFLQLDKNKTGMITCKDLEENLNKIGSKATAKELEELTRRINYKGEAFINYSTFMAALVATRQFMTEEKIDSFYKVLEVEGRAENVEARQKIGATKICPDDPTARSVINSEEKLTFGEFKELLMELK</sequence>
<dbReference type="PANTHER" id="PTHR24349">
    <property type="entry name" value="SERINE/THREONINE-PROTEIN KINASE"/>
    <property type="match status" value="1"/>
</dbReference>
<dbReference type="InterPro" id="IPR011992">
    <property type="entry name" value="EF-hand-dom_pair"/>
</dbReference>
<evidence type="ECO:0000256" key="9">
    <source>
        <dbReference type="ARBA" id="ARBA00024334"/>
    </source>
</evidence>
<dbReference type="InterPro" id="IPR002048">
    <property type="entry name" value="EF_hand_dom"/>
</dbReference>
<dbReference type="GO" id="GO:0005509">
    <property type="term" value="F:calcium ion binding"/>
    <property type="evidence" value="ECO:0007669"/>
    <property type="project" value="InterPro"/>
</dbReference>
<dbReference type="Pfam" id="PF00069">
    <property type="entry name" value="Pkinase"/>
    <property type="match status" value="1"/>
</dbReference>
<keyword evidence="7" id="KW-0106">Calcium</keyword>
<dbReference type="PROSITE" id="PS00108">
    <property type="entry name" value="PROTEIN_KINASE_ST"/>
    <property type="match status" value="1"/>
</dbReference>
<keyword evidence="4" id="KW-0808">Transferase</keyword>
<dbReference type="EMBL" id="AJ278957">
    <property type="protein sequence ID" value="CAC79947.1"/>
    <property type="molecule type" value="Genomic_DNA"/>
</dbReference>
<evidence type="ECO:0000259" key="13">
    <source>
        <dbReference type="PROSITE" id="PS50222"/>
    </source>
</evidence>
<evidence type="ECO:0000259" key="12">
    <source>
        <dbReference type="PROSITE" id="PS50011"/>
    </source>
</evidence>
<evidence type="ECO:0000256" key="11">
    <source>
        <dbReference type="RuleBase" id="RU000304"/>
    </source>
</evidence>
<dbReference type="PROSITE" id="PS50222">
    <property type="entry name" value="EF_HAND_2"/>
    <property type="match status" value="1"/>
</dbReference>
<dbReference type="SUPFAM" id="SSF47473">
    <property type="entry name" value="EF-hand"/>
    <property type="match status" value="1"/>
</dbReference>
<dbReference type="PROSITE" id="PS00107">
    <property type="entry name" value="PROTEIN_KINASE_ATP"/>
    <property type="match status" value="1"/>
</dbReference>
<accession>Q8WQ18</accession>
<dbReference type="InterPro" id="IPR000719">
    <property type="entry name" value="Prot_kinase_dom"/>
</dbReference>
<feature type="binding site" evidence="10">
    <location>
        <position position="67"/>
    </location>
    <ligand>
        <name>ATP</name>
        <dbReference type="ChEBI" id="CHEBI:30616"/>
    </ligand>
</feature>
<keyword evidence="5 10" id="KW-0547">Nucleotide-binding</keyword>
<name>Q8WQ18_NYCOV</name>
<dbReference type="SUPFAM" id="SSF56112">
    <property type="entry name" value="Protein kinase-like (PK-like)"/>
    <property type="match status" value="1"/>
</dbReference>
<evidence type="ECO:0000256" key="7">
    <source>
        <dbReference type="ARBA" id="ARBA00022837"/>
    </source>
</evidence>
<dbReference type="PROSITE" id="PS00018">
    <property type="entry name" value="EF_HAND_1"/>
    <property type="match status" value="1"/>
</dbReference>
<keyword evidence="3 11" id="KW-0723">Serine/threonine-protein kinase</keyword>
<evidence type="ECO:0000256" key="5">
    <source>
        <dbReference type="ARBA" id="ARBA00022741"/>
    </source>
</evidence>
<dbReference type="GO" id="GO:0004674">
    <property type="term" value="F:protein serine/threonine kinase activity"/>
    <property type="evidence" value="ECO:0007669"/>
    <property type="project" value="UniProtKB-KW"/>
</dbReference>
<organism evidence="14">
    <name type="scientific">Nyctotherus ovalis</name>
    <name type="common">Ciliate protozoan</name>
    <dbReference type="NCBI Taxonomy" id="70075"/>
    <lineage>
        <taxon>Eukaryota</taxon>
        <taxon>Sar</taxon>
        <taxon>Alveolata</taxon>
        <taxon>Ciliophora</taxon>
        <taxon>Intramacronucleata</taxon>
        <taxon>Armophorea</taxon>
        <taxon>Clevelandellida</taxon>
        <taxon>Nyctotheridae</taxon>
        <taxon>Nyctotherus</taxon>
    </lineage>
</organism>
<feature type="domain" description="EF-hand" evidence="13">
    <location>
        <begin position="331"/>
        <end position="366"/>
    </location>
</feature>
<dbReference type="Gene3D" id="1.10.238.10">
    <property type="entry name" value="EF-hand"/>
    <property type="match status" value="2"/>
</dbReference>
<evidence type="ECO:0000256" key="6">
    <source>
        <dbReference type="ARBA" id="ARBA00022777"/>
    </source>
</evidence>
<keyword evidence="6 14" id="KW-0418">Kinase</keyword>
<dbReference type="InterPro" id="IPR050205">
    <property type="entry name" value="CDPK_Ser/Thr_kinases"/>
</dbReference>